<name>A0AAV3T4H9_9EURY</name>
<gene>
    <name evidence="3" type="ORF">GCM10009020_03570</name>
</gene>
<dbReference type="PANTHER" id="PTHR10357">
    <property type="entry name" value="ALPHA-AMYLASE FAMILY MEMBER"/>
    <property type="match status" value="1"/>
</dbReference>
<dbReference type="Pfam" id="PF00128">
    <property type="entry name" value="Alpha-amylase"/>
    <property type="match status" value="1"/>
</dbReference>
<dbReference type="Gene3D" id="2.60.40.1180">
    <property type="entry name" value="Golgi alpha-mannosidase II"/>
    <property type="match status" value="1"/>
</dbReference>
<reference evidence="3 4" key="1">
    <citation type="journal article" date="2019" name="Int. J. Syst. Evol. Microbiol.">
        <title>The Global Catalogue of Microorganisms (GCM) 10K type strain sequencing project: providing services to taxonomists for standard genome sequencing and annotation.</title>
        <authorList>
            <consortium name="The Broad Institute Genomics Platform"/>
            <consortium name="The Broad Institute Genome Sequencing Center for Infectious Disease"/>
            <person name="Wu L."/>
            <person name="Ma J."/>
        </authorList>
    </citation>
    <scope>NUCLEOTIDE SEQUENCE [LARGE SCALE GENOMIC DNA]</scope>
    <source>
        <strain evidence="3 4">JCM 16328</strain>
    </source>
</reference>
<dbReference type="GO" id="GO:0016798">
    <property type="term" value="F:hydrolase activity, acting on glycosyl bonds"/>
    <property type="evidence" value="ECO:0007669"/>
    <property type="project" value="UniProtKB-KW"/>
</dbReference>
<dbReference type="InterPro" id="IPR006047">
    <property type="entry name" value="GH13_cat_dom"/>
</dbReference>
<comment type="caution">
    <text evidence="3">The sequence shown here is derived from an EMBL/GenBank/DDBJ whole genome shotgun (WGS) entry which is preliminary data.</text>
</comment>
<protein>
    <recommendedName>
        <fullName evidence="2">Glycosyl hydrolase family 13 catalytic domain-containing protein</fullName>
    </recommendedName>
</protein>
<proteinExistence type="predicted"/>
<feature type="region of interest" description="Disordered" evidence="1">
    <location>
        <begin position="1"/>
        <end position="26"/>
    </location>
</feature>
<dbReference type="Proteomes" id="UP001500420">
    <property type="component" value="Unassembled WGS sequence"/>
</dbReference>
<evidence type="ECO:0000259" key="2">
    <source>
        <dbReference type="SMART" id="SM00642"/>
    </source>
</evidence>
<accession>A0AAV3T4H9</accession>
<dbReference type="CDD" id="cd11313">
    <property type="entry name" value="AmyAc_arch_bac_AmyA"/>
    <property type="match status" value="1"/>
</dbReference>
<dbReference type="SUPFAM" id="SSF51011">
    <property type="entry name" value="Glycosyl hydrolase domain"/>
    <property type="match status" value="1"/>
</dbReference>
<dbReference type="SUPFAM" id="SSF51445">
    <property type="entry name" value="(Trans)glycosidases"/>
    <property type="match status" value="1"/>
</dbReference>
<dbReference type="Gene3D" id="3.20.20.80">
    <property type="entry name" value="Glycosidases"/>
    <property type="match status" value="1"/>
</dbReference>
<dbReference type="EMBL" id="BAAADV010000001">
    <property type="protein sequence ID" value="GAA0662387.1"/>
    <property type="molecule type" value="Genomic_DNA"/>
</dbReference>
<sequence length="683" mass="76377">MNHPGPPRFVAVGDDVELAPRNPDPNANYDWTLAEAPDGSDAALGDASVEHLVPDEPGVYVVELDAPTDRHSLTVRAFPDERHPVRFEVPADSIPHEDADDVWLSSSFNEHVLGTARASRDGDAFVFETELPPGEYKAIFVPDDNYRDAEFERRRVDGPDRPRISLDAAVEDGEVRFEATPLPGLTNDESVDDLDVEFYVDDRDRSSFDGELAIDGSVATCDLDAVGERLRVHAVAVGRRHSVADTAAVDADGAVEQPNEAPDWIGDATLYSIFTRSFTGDVDASFEAIEQRIPYLEWLGVDALWMTPIVDAYSPTKHTDGWDQGGPHGYDTLDYFDTAPDLGTLAEFESLVETCHDHGVKVIFDLVINHTSRRHWASQFADAGMEGYREWYAFEDGEPAHYFNWRSIPNLNYDSLAVREHLLDVVDFWADKVDGFRCDVAWGVPHGFWKEVRDRTKAEDDEFFLLDESIPRDPDAHELEFDVHYDTPLYHALRDVGTGDEPASHLLDAMREDARQGFPDHAVQMRYVENHDESRYVDECGRAAHEAAVATTFALPGMPMVYYGQETGMTHFREDMEWGGDEELTALHRELIATRNDSEVLRRGDLVNIEWSAPGDSTVAFAREHEGERVVIALNFGDEPVDVTLGERVDDTDLVTGDAVDVERGDGETTVAVESFAFLRSEE</sequence>
<evidence type="ECO:0000313" key="3">
    <source>
        <dbReference type="EMBL" id="GAA0662387.1"/>
    </source>
</evidence>
<keyword evidence="4" id="KW-1185">Reference proteome</keyword>
<feature type="domain" description="Glycosyl hydrolase family 13 catalytic" evidence="2">
    <location>
        <begin position="272"/>
        <end position="595"/>
    </location>
</feature>
<dbReference type="RefSeq" id="WP_343772113.1">
    <property type="nucleotide sequence ID" value="NZ_BAAADV010000001.1"/>
</dbReference>
<dbReference type="GO" id="GO:0005975">
    <property type="term" value="P:carbohydrate metabolic process"/>
    <property type="evidence" value="ECO:0007669"/>
    <property type="project" value="InterPro"/>
</dbReference>
<evidence type="ECO:0000313" key="4">
    <source>
        <dbReference type="Proteomes" id="UP001500420"/>
    </source>
</evidence>
<dbReference type="InterPro" id="IPR013780">
    <property type="entry name" value="Glyco_hydro_b"/>
</dbReference>
<dbReference type="SMART" id="SM00642">
    <property type="entry name" value="Aamy"/>
    <property type="match status" value="1"/>
</dbReference>
<dbReference type="InterPro" id="IPR017853">
    <property type="entry name" value="GH"/>
</dbReference>
<organism evidence="3 4">
    <name type="scientific">Natronoarchaeum mannanilyticum</name>
    <dbReference type="NCBI Taxonomy" id="926360"/>
    <lineage>
        <taxon>Archaea</taxon>
        <taxon>Methanobacteriati</taxon>
        <taxon>Methanobacteriota</taxon>
        <taxon>Stenosarchaea group</taxon>
        <taxon>Halobacteria</taxon>
        <taxon>Halobacteriales</taxon>
        <taxon>Natronoarchaeaceae</taxon>
    </lineage>
</organism>
<evidence type="ECO:0000256" key="1">
    <source>
        <dbReference type="SAM" id="MobiDB-lite"/>
    </source>
</evidence>
<dbReference type="AlphaFoldDB" id="A0AAV3T4H9"/>